<dbReference type="SUPFAM" id="SSF51905">
    <property type="entry name" value="FAD/NAD(P)-binding domain"/>
    <property type="match status" value="1"/>
</dbReference>
<comment type="similarity">
    <text evidence="2">Belongs to the TPX2 family.</text>
</comment>
<dbReference type="STRING" id="3880.A0A072U493"/>
<accession>A0A072U493</accession>
<feature type="compositionally biased region" description="Low complexity" evidence="7">
    <location>
        <begin position="144"/>
        <end position="175"/>
    </location>
</feature>
<evidence type="ECO:0000313" key="11">
    <source>
        <dbReference type="Proteomes" id="UP000002051"/>
    </source>
</evidence>
<feature type="region of interest" description="Disordered" evidence="7">
    <location>
        <begin position="1"/>
        <end position="26"/>
    </location>
</feature>
<evidence type="ECO:0000256" key="6">
    <source>
        <dbReference type="SAM" id="Coils"/>
    </source>
</evidence>
<dbReference type="PANTHER" id="PTHR16128">
    <property type="entry name" value="FAD/NAD(P)-BINDING OXIDOREDUCTASE FAMILY PROTEIN"/>
    <property type="match status" value="1"/>
</dbReference>
<evidence type="ECO:0000313" key="9">
    <source>
        <dbReference type="EMBL" id="KEH24564.1"/>
    </source>
</evidence>
<feature type="compositionally biased region" description="Polar residues" evidence="7">
    <location>
        <begin position="193"/>
        <end position="203"/>
    </location>
</feature>
<evidence type="ECO:0000256" key="4">
    <source>
        <dbReference type="ARBA" id="ARBA00022701"/>
    </source>
</evidence>
<dbReference type="InterPro" id="IPR027329">
    <property type="entry name" value="TPX2_C"/>
</dbReference>
<feature type="region of interest" description="Disordered" evidence="7">
    <location>
        <begin position="416"/>
        <end position="443"/>
    </location>
</feature>
<evidence type="ECO:0000259" key="8">
    <source>
        <dbReference type="Pfam" id="PF06886"/>
    </source>
</evidence>
<feature type="compositionally biased region" description="Polar residues" evidence="7">
    <location>
        <begin position="111"/>
        <end position="120"/>
    </location>
</feature>
<dbReference type="AlphaFoldDB" id="A0A072U493"/>
<evidence type="ECO:0000313" key="10">
    <source>
        <dbReference type="EnsemblPlants" id="KEH24564"/>
    </source>
</evidence>
<feature type="compositionally biased region" description="Basic and acidic residues" evidence="7">
    <location>
        <begin position="47"/>
        <end position="65"/>
    </location>
</feature>
<evidence type="ECO:0000256" key="7">
    <source>
        <dbReference type="SAM" id="MobiDB-lite"/>
    </source>
</evidence>
<dbReference type="Pfam" id="PF13450">
    <property type="entry name" value="NAD_binding_8"/>
    <property type="match status" value="1"/>
</dbReference>
<gene>
    <name evidence="9" type="ordered locus">MTR_7g115310</name>
</gene>
<keyword evidence="4" id="KW-0493">Microtubule</keyword>
<name>A0A072U493_MEDTR</name>
<dbReference type="GO" id="GO:0005874">
    <property type="term" value="C:microtubule"/>
    <property type="evidence" value="ECO:0007669"/>
    <property type="project" value="UniProtKB-KW"/>
</dbReference>
<feature type="region of interest" description="Disordered" evidence="7">
    <location>
        <begin position="275"/>
        <end position="303"/>
    </location>
</feature>
<protein>
    <submittedName>
        <fullName evidence="9">FAD/NAD(P)-binding oxidoreductase family protein</fullName>
    </submittedName>
</protein>
<dbReference type="Proteomes" id="UP000002051">
    <property type="component" value="Unassembled WGS sequence"/>
</dbReference>
<proteinExistence type="inferred from homology"/>
<evidence type="ECO:0000256" key="5">
    <source>
        <dbReference type="ARBA" id="ARBA00023212"/>
    </source>
</evidence>
<feature type="region of interest" description="Disordered" evidence="7">
    <location>
        <begin position="319"/>
        <end position="352"/>
    </location>
</feature>
<dbReference type="PANTHER" id="PTHR16128:SF8">
    <property type="entry name" value="EXPRESSED PROTEIN"/>
    <property type="match status" value="1"/>
</dbReference>
<evidence type="ECO:0000256" key="3">
    <source>
        <dbReference type="ARBA" id="ARBA00022490"/>
    </source>
</evidence>
<feature type="compositionally biased region" description="Basic and acidic residues" evidence="7">
    <location>
        <begin position="77"/>
        <end position="95"/>
    </location>
</feature>
<feature type="region of interest" description="Disordered" evidence="7">
    <location>
        <begin position="47"/>
        <end position="203"/>
    </location>
</feature>
<keyword evidence="11" id="KW-1185">Reference proteome</keyword>
<dbReference type="Gene3D" id="3.50.50.60">
    <property type="entry name" value="FAD/NAD(P)-binding domain"/>
    <property type="match status" value="1"/>
</dbReference>
<reference evidence="10" key="3">
    <citation type="submission" date="2015-04" db="UniProtKB">
        <authorList>
            <consortium name="EnsemblPlants"/>
        </authorList>
    </citation>
    <scope>IDENTIFICATION</scope>
    <source>
        <strain evidence="10">cv. Jemalong A17</strain>
    </source>
</reference>
<comment type="subcellular location">
    <subcellularLocation>
        <location evidence="1">Cytoplasm</location>
        <location evidence="1">Cytoskeleton</location>
    </subcellularLocation>
</comment>
<keyword evidence="3" id="KW-0963">Cytoplasm</keyword>
<dbReference type="Pfam" id="PF06886">
    <property type="entry name" value="TPX2"/>
    <property type="match status" value="1"/>
</dbReference>
<dbReference type="EnsemblPlants" id="KEH24564">
    <property type="protein sequence ID" value="KEH24564"/>
    <property type="gene ID" value="MTR_7g115310"/>
</dbReference>
<feature type="compositionally biased region" description="Basic and acidic residues" evidence="7">
    <location>
        <begin position="179"/>
        <end position="188"/>
    </location>
</feature>
<keyword evidence="6" id="KW-0175">Coiled coil</keyword>
<sequence>MGREVTGIQVMDKKPNGLASNGSFGDRIRVSPKIAKMVQAMDHEIKESAEGNSFVEKHQERKDVLNTKSTKLNAGLSEEKNEKSEEPKMEGDKELTSPTAITIPVDKEHTSPSAPQQSDQATEKHVTHTQTVDTEAVANGQDLSPNANNTHSPNTNNTHSPNSSKNSQSNSPFSSRKLAQHDKKHHDDEDNWSVASSSVASTRKVTVGTAPTFRIYERAEKRKEFYMKLEEKNRALEEERLQYEARRKEEEEAALKQLRKSLVIKAKPVPSFYYEGPPPKTELKKLPLTRPKSPKLSRRKSLGDAVISSPEVCTRVRHSISSNPKSGFGTPVTQKNKDLSMGRNSNGACKTKERTKTDNVFYREKKNGYIHNRTTKLDLNEKISKTKTMFGLNMMKTWKLLPSTVPYLINRPSSSTAVATVKMEKPPSSNSKPRRRSSYGTSRKSILKKTFKQEQVTFTAPFSDEPHVAIIGGGISGLICAIFLDKRGIRSTVFDTGLHGLGGRLGTRIIDDEYDSLVFDHAAQFFTVNDSRFAEIVNVWLDKGLVREWKGTVGELKNGGEFLPFLPSPPRYIATRGMRFLADSLLSQTSLVNVERPCWISKLEPFNGMWHLSENGKPRGKFDAIVIAHNGKCANRLLMTSGLPLIAKQMKRLELSSIWALLAAFEETLPFLENTEVAFEGAFVRGIDSVSWMANNTKKLLASQSDGPHCWTFLSTAAYGKQNKVPQENIPTATATRVKEGMLEGVETALGLSKGSLPKPFYTKLQLWGAALPTNTPGVPCIFDPFGRAGICGDWLLGSNIEAAVLSGIALANHIADYIQSLGTDPGEFAVGLNHEFQPLEGHDIGQFPGLGSEEKITEAQVYELAK</sequence>
<evidence type="ECO:0000256" key="2">
    <source>
        <dbReference type="ARBA" id="ARBA00005885"/>
    </source>
</evidence>
<feature type="domain" description="TPX2 C-terminal" evidence="8">
    <location>
        <begin position="212"/>
        <end position="284"/>
    </location>
</feature>
<dbReference type="Gene3D" id="3.90.660.10">
    <property type="match status" value="1"/>
</dbReference>
<dbReference type="EMBL" id="CM001223">
    <property type="protein sequence ID" value="KEH24564.1"/>
    <property type="molecule type" value="Genomic_DNA"/>
</dbReference>
<dbReference type="InterPro" id="IPR036188">
    <property type="entry name" value="FAD/NAD-bd_sf"/>
</dbReference>
<feature type="coiled-coil region" evidence="6">
    <location>
        <begin position="219"/>
        <end position="261"/>
    </location>
</feature>
<reference evidence="9 11" key="2">
    <citation type="journal article" date="2014" name="BMC Genomics">
        <title>An improved genome release (version Mt4.0) for the model legume Medicago truncatula.</title>
        <authorList>
            <person name="Tang H."/>
            <person name="Krishnakumar V."/>
            <person name="Bidwell S."/>
            <person name="Rosen B."/>
            <person name="Chan A."/>
            <person name="Zhou S."/>
            <person name="Gentzbittel L."/>
            <person name="Childs K.L."/>
            <person name="Yandell M."/>
            <person name="Gundlach H."/>
            <person name="Mayer K.F."/>
            <person name="Schwartz D.C."/>
            <person name="Town C.D."/>
        </authorList>
    </citation>
    <scope>GENOME REANNOTATION</scope>
    <source>
        <strain evidence="9">A17</strain>
        <strain evidence="10 11">cv. Jemalong A17</strain>
    </source>
</reference>
<reference evidence="9 11" key="1">
    <citation type="journal article" date="2011" name="Nature">
        <title>The Medicago genome provides insight into the evolution of rhizobial symbioses.</title>
        <authorList>
            <person name="Young N.D."/>
            <person name="Debelle F."/>
            <person name="Oldroyd G.E."/>
            <person name="Geurts R."/>
            <person name="Cannon S.B."/>
            <person name="Udvardi M.K."/>
            <person name="Benedito V.A."/>
            <person name="Mayer K.F."/>
            <person name="Gouzy J."/>
            <person name="Schoof H."/>
            <person name="Van de Peer Y."/>
            <person name="Proost S."/>
            <person name="Cook D.R."/>
            <person name="Meyers B.C."/>
            <person name="Spannagl M."/>
            <person name="Cheung F."/>
            <person name="De Mita S."/>
            <person name="Krishnakumar V."/>
            <person name="Gundlach H."/>
            <person name="Zhou S."/>
            <person name="Mudge J."/>
            <person name="Bharti A.K."/>
            <person name="Murray J.D."/>
            <person name="Naoumkina M.A."/>
            <person name="Rosen B."/>
            <person name="Silverstein K.A."/>
            <person name="Tang H."/>
            <person name="Rombauts S."/>
            <person name="Zhao P.X."/>
            <person name="Zhou P."/>
            <person name="Barbe V."/>
            <person name="Bardou P."/>
            <person name="Bechner M."/>
            <person name="Bellec A."/>
            <person name="Berger A."/>
            <person name="Berges H."/>
            <person name="Bidwell S."/>
            <person name="Bisseling T."/>
            <person name="Choisne N."/>
            <person name="Couloux A."/>
            <person name="Denny R."/>
            <person name="Deshpande S."/>
            <person name="Dai X."/>
            <person name="Doyle J.J."/>
            <person name="Dudez A.M."/>
            <person name="Farmer A.D."/>
            <person name="Fouteau S."/>
            <person name="Franken C."/>
            <person name="Gibelin C."/>
            <person name="Gish J."/>
            <person name="Goldstein S."/>
            <person name="Gonzalez A.J."/>
            <person name="Green P.J."/>
            <person name="Hallab A."/>
            <person name="Hartog M."/>
            <person name="Hua A."/>
            <person name="Humphray S.J."/>
            <person name="Jeong D.H."/>
            <person name="Jing Y."/>
            <person name="Jocker A."/>
            <person name="Kenton S.M."/>
            <person name="Kim D.J."/>
            <person name="Klee K."/>
            <person name="Lai H."/>
            <person name="Lang C."/>
            <person name="Lin S."/>
            <person name="Macmil S.L."/>
            <person name="Magdelenat G."/>
            <person name="Matthews L."/>
            <person name="McCorrison J."/>
            <person name="Monaghan E.L."/>
            <person name="Mun J.H."/>
            <person name="Najar F.Z."/>
            <person name="Nicholson C."/>
            <person name="Noirot C."/>
            <person name="O'Bleness M."/>
            <person name="Paule C.R."/>
            <person name="Poulain J."/>
            <person name="Prion F."/>
            <person name="Qin B."/>
            <person name="Qu C."/>
            <person name="Retzel E.F."/>
            <person name="Riddle C."/>
            <person name="Sallet E."/>
            <person name="Samain S."/>
            <person name="Samson N."/>
            <person name="Sanders I."/>
            <person name="Saurat O."/>
            <person name="Scarpelli C."/>
            <person name="Schiex T."/>
            <person name="Segurens B."/>
            <person name="Severin A.J."/>
            <person name="Sherrier D.J."/>
            <person name="Shi R."/>
            <person name="Sims S."/>
            <person name="Singer S.R."/>
            <person name="Sinharoy S."/>
            <person name="Sterck L."/>
            <person name="Viollet A."/>
            <person name="Wang B.B."/>
            <person name="Wang K."/>
            <person name="Wang M."/>
            <person name="Wang X."/>
            <person name="Warfsmann J."/>
            <person name="Weissenbach J."/>
            <person name="White D.D."/>
            <person name="White J.D."/>
            <person name="Wiley G.B."/>
            <person name="Wincker P."/>
            <person name="Xing Y."/>
            <person name="Yang L."/>
            <person name="Yao Z."/>
            <person name="Ying F."/>
            <person name="Zhai J."/>
            <person name="Zhou L."/>
            <person name="Zuber A."/>
            <person name="Denarie J."/>
            <person name="Dixon R.A."/>
            <person name="May G.D."/>
            <person name="Schwartz D.C."/>
            <person name="Rogers J."/>
            <person name="Quetier F."/>
            <person name="Town C.D."/>
            <person name="Roe B.A."/>
        </authorList>
    </citation>
    <scope>NUCLEOTIDE SEQUENCE [LARGE SCALE GENOMIC DNA]</scope>
    <source>
        <strain evidence="9">A17</strain>
        <strain evidence="10 11">cv. Jemalong A17</strain>
    </source>
</reference>
<evidence type="ECO:0000256" key="1">
    <source>
        <dbReference type="ARBA" id="ARBA00004245"/>
    </source>
</evidence>
<dbReference type="HOGENOM" id="CLU_330748_0_0_1"/>
<keyword evidence="5" id="KW-0206">Cytoskeleton</keyword>
<organism evidence="9 11">
    <name type="scientific">Medicago truncatula</name>
    <name type="common">Barrel medic</name>
    <name type="synonym">Medicago tribuloides</name>
    <dbReference type="NCBI Taxonomy" id="3880"/>
    <lineage>
        <taxon>Eukaryota</taxon>
        <taxon>Viridiplantae</taxon>
        <taxon>Streptophyta</taxon>
        <taxon>Embryophyta</taxon>
        <taxon>Tracheophyta</taxon>
        <taxon>Spermatophyta</taxon>
        <taxon>Magnoliopsida</taxon>
        <taxon>eudicotyledons</taxon>
        <taxon>Gunneridae</taxon>
        <taxon>Pentapetalae</taxon>
        <taxon>rosids</taxon>
        <taxon>fabids</taxon>
        <taxon>Fabales</taxon>
        <taxon>Fabaceae</taxon>
        <taxon>Papilionoideae</taxon>
        <taxon>50 kb inversion clade</taxon>
        <taxon>NPAAA clade</taxon>
        <taxon>Hologalegina</taxon>
        <taxon>IRL clade</taxon>
        <taxon>Trifolieae</taxon>
        <taxon>Medicago</taxon>
    </lineage>
</organism>